<sequence length="512" mass="54214">MIGLLSPHTAAAALSVVLLAHRTLAQTLDQHSFGFKFAGSTATDIVQCDTIHFSAIPVNTSSTYLGAPPYEVIAFEAGGLSDRQKGGDNSTDIPWLVRHSPGARLFVTIIDSKGDFGGFPAGFFKVVPGKSASCMPPEPKAGDIPMLSANVSNANLETCQPWGMNITGGIPPYSVQIIADNSPLYTNTTAPSTSTDRFTYINRADPQRSMIVAVSDSRGVFGISTQPVFTHGNTNTTCVGLNSSWRPAAAVEKEMEDDRRAREAAEANKRRMTIIGAVVGILGFILVCGIAFFVWRKVASRSVKEGQPGFDMEPVAAYFPPAGEMSTTSGGITTSADAYAMRQGGQPNTSFSSQRPLMRNPSAVSGVGSAWSYSQRDELPPLPGEFDPYTLMNPNTPPPPRTKADEAAAERRLARQQSEGSSAYYAAPGSAAHGNMHRAGTASVTSPSTVGASVIGTDDDGQIIVQHRDGGAPPMVLELPPAYDNSRRISALQQHQPSPDPQGYSSSHGAKH</sequence>
<keyword evidence="2" id="KW-0472">Membrane</keyword>
<feature type="signal peptide" evidence="3">
    <location>
        <begin position="1"/>
        <end position="25"/>
    </location>
</feature>
<keyword evidence="2" id="KW-0812">Transmembrane</keyword>
<keyword evidence="5" id="KW-1185">Reference proteome</keyword>
<evidence type="ECO:0000313" key="4">
    <source>
        <dbReference type="EMBL" id="KZV92846.1"/>
    </source>
</evidence>
<gene>
    <name evidence="4" type="ORF">EXIGLDRAFT_717817</name>
</gene>
<name>A0A165I3L1_EXIGL</name>
<protein>
    <recommendedName>
        <fullName evidence="6">Mid2 domain-containing protein</fullName>
    </recommendedName>
</protein>
<evidence type="ECO:0000313" key="5">
    <source>
        <dbReference type="Proteomes" id="UP000077266"/>
    </source>
</evidence>
<evidence type="ECO:0000256" key="2">
    <source>
        <dbReference type="SAM" id="Phobius"/>
    </source>
</evidence>
<organism evidence="4 5">
    <name type="scientific">Exidia glandulosa HHB12029</name>
    <dbReference type="NCBI Taxonomy" id="1314781"/>
    <lineage>
        <taxon>Eukaryota</taxon>
        <taxon>Fungi</taxon>
        <taxon>Dikarya</taxon>
        <taxon>Basidiomycota</taxon>
        <taxon>Agaricomycotina</taxon>
        <taxon>Agaricomycetes</taxon>
        <taxon>Auriculariales</taxon>
        <taxon>Exidiaceae</taxon>
        <taxon>Exidia</taxon>
    </lineage>
</organism>
<feature type="compositionally biased region" description="Low complexity" evidence="1">
    <location>
        <begin position="418"/>
        <end position="432"/>
    </location>
</feature>
<dbReference type="AlphaFoldDB" id="A0A165I3L1"/>
<feature type="transmembrane region" description="Helical" evidence="2">
    <location>
        <begin position="272"/>
        <end position="295"/>
    </location>
</feature>
<dbReference type="OrthoDB" id="2527908at2759"/>
<feature type="compositionally biased region" description="Polar residues" evidence="1">
    <location>
        <begin position="491"/>
        <end position="512"/>
    </location>
</feature>
<keyword evidence="3" id="KW-0732">Signal</keyword>
<accession>A0A165I3L1</accession>
<reference evidence="4 5" key="1">
    <citation type="journal article" date="2016" name="Mol. Biol. Evol.">
        <title>Comparative Genomics of Early-Diverging Mushroom-Forming Fungi Provides Insights into the Origins of Lignocellulose Decay Capabilities.</title>
        <authorList>
            <person name="Nagy L.G."/>
            <person name="Riley R."/>
            <person name="Tritt A."/>
            <person name="Adam C."/>
            <person name="Daum C."/>
            <person name="Floudas D."/>
            <person name="Sun H."/>
            <person name="Yadav J.S."/>
            <person name="Pangilinan J."/>
            <person name="Larsson K.H."/>
            <person name="Matsuura K."/>
            <person name="Barry K."/>
            <person name="Labutti K."/>
            <person name="Kuo R."/>
            <person name="Ohm R.A."/>
            <person name="Bhattacharya S.S."/>
            <person name="Shirouzu T."/>
            <person name="Yoshinaga Y."/>
            <person name="Martin F.M."/>
            <person name="Grigoriev I.V."/>
            <person name="Hibbett D.S."/>
        </authorList>
    </citation>
    <scope>NUCLEOTIDE SEQUENCE [LARGE SCALE GENOMIC DNA]</scope>
    <source>
        <strain evidence="4 5">HHB12029</strain>
    </source>
</reference>
<dbReference type="EMBL" id="KV426000">
    <property type="protein sequence ID" value="KZV92846.1"/>
    <property type="molecule type" value="Genomic_DNA"/>
</dbReference>
<feature type="region of interest" description="Disordered" evidence="1">
    <location>
        <begin position="392"/>
        <end position="450"/>
    </location>
</feature>
<evidence type="ECO:0000256" key="3">
    <source>
        <dbReference type="SAM" id="SignalP"/>
    </source>
</evidence>
<evidence type="ECO:0008006" key="6">
    <source>
        <dbReference type="Google" id="ProtNLM"/>
    </source>
</evidence>
<dbReference type="Proteomes" id="UP000077266">
    <property type="component" value="Unassembled WGS sequence"/>
</dbReference>
<keyword evidence="2" id="KW-1133">Transmembrane helix</keyword>
<evidence type="ECO:0000256" key="1">
    <source>
        <dbReference type="SAM" id="MobiDB-lite"/>
    </source>
</evidence>
<proteinExistence type="predicted"/>
<feature type="chain" id="PRO_5007859033" description="Mid2 domain-containing protein" evidence="3">
    <location>
        <begin position="26"/>
        <end position="512"/>
    </location>
</feature>
<feature type="compositionally biased region" description="Basic and acidic residues" evidence="1">
    <location>
        <begin position="402"/>
        <end position="413"/>
    </location>
</feature>
<dbReference type="InParanoid" id="A0A165I3L1"/>
<feature type="region of interest" description="Disordered" evidence="1">
    <location>
        <begin position="470"/>
        <end position="512"/>
    </location>
</feature>